<evidence type="ECO:0000256" key="4">
    <source>
        <dbReference type="ARBA" id="ARBA00021008"/>
    </source>
</evidence>
<dbReference type="GO" id="GO:0005743">
    <property type="term" value="C:mitochondrial inner membrane"/>
    <property type="evidence" value="ECO:0007669"/>
    <property type="project" value="UniProtKB-SubCell"/>
</dbReference>
<evidence type="ECO:0000256" key="8">
    <source>
        <dbReference type="ARBA" id="ARBA00022792"/>
    </source>
</evidence>
<organism evidence="19">
    <name type="scientific">Tylorrhynchus heterochetus</name>
    <name type="common">Japanese palolo worm</name>
    <name type="synonym">Nereis heterochaeta</name>
    <dbReference type="NCBI Taxonomy" id="3228785"/>
    <lineage>
        <taxon>Eukaryota</taxon>
        <taxon>Metazoa</taxon>
        <taxon>Spiralia</taxon>
        <taxon>Lophotrochozoa</taxon>
        <taxon>Annelida</taxon>
        <taxon>Polychaeta</taxon>
        <taxon>Errantia</taxon>
        <taxon>Phyllodocida</taxon>
        <taxon>Nereididae</taxon>
        <taxon>Tylorrhynchus</taxon>
    </lineage>
</organism>
<keyword evidence="9 17" id="KW-1278">Translocase</keyword>
<evidence type="ECO:0000256" key="12">
    <source>
        <dbReference type="ARBA" id="ARBA00023027"/>
    </source>
</evidence>
<keyword evidence="8 17" id="KW-0999">Mitochondrion inner membrane</keyword>
<feature type="transmembrane region" description="Helical" evidence="17">
    <location>
        <begin position="269"/>
        <end position="289"/>
    </location>
</feature>
<dbReference type="GO" id="GO:0008137">
    <property type="term" value="F:NADH dehydrogenase (ubiquinone) activity"/>
    <property type="evidence" value="ECO:0007669"/>
    <property type="project" value="UniProtKB-EC"/>
</dbReference>
<keyword evidence="15 17" id="KW-0472">Membrane</keyword>
<comment type="similarity">
    <text evidence="2 17">Belongs to the complex I subunit 2 family.</text>
</comment>
<dbReference type="GO" id="GO:0006120">
    <property type="term" value="P:mitochondrial electron transport, NADH to ubiquinone"/>
    <property type="evidence" value="ECO:0007669"/>
    <property type="project" value="InterPro"/>
</dbReference>
<feature type="transmembrane region" description="Helical" evidence="17">
    <location>
        <begin position="145"/>
        <end position="166"/>
    </location>
</feature>
<dbReference type="InterPro" id="IPR003917">
    <property type="entry name" value="NADH_UbQ_OxRdtase_chain2"/>
</dbReference>
<feature type="transmembrane region" description="Helical" evidence="17">
    <location>
        <begin position="7"/>
        <end position="28"/>
    </location>
</feature>
<evidence type="ECO:0000256" key="14">
    <source>
        <dbReference type="ARBA" id="ARBA00023128"/>
    </source>
</evidence>
<protein>
    <recommendedName>
        <fullName evidence="4 17">NADH-ubiquinone oxidoreductase chain 2</fullName>
        <ecNumber evidence="3 17">7.1.1.2</ecNumber>
    </recommendedName>
</protein>
<feature type="transmembrane region" description="Helical" evidence="17">
    <location>
        <begin position="89"/>
        <end position="111"/>
    </location>
</feature>
<keyword evidence="13 17" id="KW-0830">Ubiquinone</keyword>
<comment type="catalytic activity">
    <reaction evidence="16 17">
        <text>a ubiquinone + NADH + 5 H(+)(in) = a ubiquinol + NAD(+) + 4 H(+)(out)</text>
        <dbReference type="Rhea" id="RHEA:29091"/>
        <dbReference type="Rhea" id="RHEA-COMP:9565"/>
        <dbReference type="Rhea" id="RHEA-COMP:9566"/>
        <dbReference type="ChEBI" id="CHEBI:15378"/>
        <dbReference type="ChEBI" id="CHEBI:16389"/>
        <dbReference type="ChEBI" id="CHEBI:17976"/>
        <dbReference type="ChEBI" id="CHEBI:57540"/>
        <dbReference type="ChEBI" id="CHEBI:57945"/>
        <dbReference type="EC" id="7.1.1.2"/>
    </reaction>
</comment>
<name>A0A097KZP0_TYLHE</name>
<feature type="transmembrane region" description="Helical" evidence="17">
    <location>
        <begin position="173"/>
        <end position="194"/>
    </location>
</feature>
<gene>
    <name evidence="19" type="primary">NAD2</name>
</gene>
<dbReference type="InterPro" id="IPR001750">
    <property type="entry name" value="ND/Mrp_TM"/>
</dbReference>
<keyword evidence="10 17" id="KW-0249">Electron transport</keyword>
<evidence type="ECO:0000256" key="13">
    <source>
        <dbReference type="ARBA" id="ARBA00023075"/>
    </source>
</evidence>
<accession>A0A097KZP0</accession>
<keyword evidence="7 17" id="KW-0812">Transmembrane</keyword>
<evidence type="ECO:0000256" key="7">
    <source>
        <dbReference type="ARBA" id="ARBA00022692"/>
    </source>
</evidence>
<evidence type="ECO:0000256" key="3">
    <source>
        <dbReference type="ARBA" id="ARBA00012944"/>
    </source>
</evidence>
<comment type="function">
    <text evidence="17">Core subunit of the mitochondrial membrane respiratory chain NADH dehydrogenase (Complex I) which catalyzes electron transfer from NADH through the respiratory chain, using ubiquinone as an electron acceptor. Essential for the catalytic activity and assembly of complex I.</text>
</comment>
<evidence type="ECO:0000256" key="5">
    <source>
        <dbReference type="ARBA" id="ARBA00022448"/>
    </source>
</evidence>
<evidence type="ECO:0000256" key="6">
    <source>
        <dbReference type="ARBA" id="ARBA00022660"/>
    </source>
</evidence>
<evidence type="ECO:0000256" key="10">
    <source>
        <dbReference type="ARBA" id="ARBA00022982"/>
    </source>
</evidence>
<reference evidence="19" key="1">
    <citation type="submission" date="2014-07" db="EMBL/GenBank/DDBJ databases">
        <authorList>
            <person name="Chen Xi."/>
            <person name="Li Mi."/>
            <person name="Liu He."/>
            <person name="Li Bo."/>
            <person name="Xie Zh."/>
            <person name="Meng Zi."/>
            <person name="Lin Ha."/>
        </authorList>
    </citation>
    <scope>NUCLEOTIDE SEQUENCE</scope>
</reference>
<evidence type="ECO:0000256" key="15">
    <source>
        <dbReference type="ARBA" id="ARBA00023136"/>
    </source>
</evidence>
<geneLocation type="mitochondrion" evidence="19"/>
<comment type="subcellular location">
    <subcellularLocation>
        <location evidence="1 17">Mitochondrion inner membrane</location>
        <topology evidence="1 17">Multi-pass membrane protein</topology>
    </subcellularLocation>
</comment>
<feature type="transmembrane region" description="Helical" evidence="17">
    <location>
        <begin position="59"/>
        <end position="77"/>
    </location>
</feature>
<evidence type="ECO:0000256" key="16">
    <source>
        <dbReference type="ARBA" id="ARBA00049551"/>
    </source>
</evidence>
<dbReference type="EMBL" id="KM111507">
    <property type="protein sequence ID" value="AIT99412.2"/>
    <property type="molecule type" value="Genomic_DNA"/>
</dbReference>
<evidence type="ECO:0000256" key="9">
    <source>
        <dbReference type="ARBA" id="ARBA00022967"/>
    </source>
</evidence>
<evidence type="ECO:0000256" key="1">
    <source>
        <dbReference type="ARBA" id="ARBA00004448"/>
    </source>
</evidence>
<evidence type="ECO:0000313" key="19">
    <source>
        <dbReference type="EMBL" id="AIT99412.2"/>
    </source>
</evidence>
<evidence type="ECO:0000259" key="18">
    <source>
        <dbReference type="Pfam" id="PF00361"/>
    </source>
</evidence>
<proteinExistence type="inferred from homology"/>
<dbReference type="PANTHER" id="PTHR46552">
    <property type="entry name" value="NADH-UBIQUINONE OXIDOREDUCTASE CHAIN 2"/>
    <property type="match status" value="1"/>
</dbReference>
<dbReference type="AlphaFoldDB" id="A0A097KZP0"/>
<dbReference type="EC" id="7.1.1.2" evidence="3 17"/>
<feature type="transmembrane region" description="Helical" evidence="17">
    <location>
        <begin position="237"/>
        <end position="257"/>
    </location>
</feature>
<dbReference type="PRINTS" id="PR01436">
    <property type="entry name" value="NADHDHGNASE2"/>
</dbReference>
<keyword evidence="6 17" id="KW-0679">Respiratory chain</keyword>
<feature type="domain" description="NADH:quinone oxidoreductase/Mrp antiporter transmembrane" evidence="18">
    <location>
        <begin position="23"/>
        <end position="282"/>
    </location>
</feature>
<dbReference type="Pfam" id="PF00361">
    <property type="entry name" value="Proton_antipo_M"/>
    <property type="match status" value="1"/>
</dbReference>
<keyword evidence="5" id="KW-0813">Transport</keyword>
<evidence type="ECO:0000256" key="17">
    <source>
        <dbReference type="RuleBase" id="RU003403"/>
    </source>
</evidence>
<feature type="transmembrane region" description="Helical" evidence="17">
    <location>
        <begin position="200"/>
        <end position="217"/>
    </location>
</feature>
<keyword evidence="14 17" id="KW-0496">Mitochondrion</keyword>
<dbReference type="PANTHER" id="PTHR46552:SF1">
    <property type="entry name" value="NADH-UBIQUINONE OXIDOREDUCTASE CHAIN 2"/>
    <property type="match status" value="1"/>
</dbReference>
<evidence type="ECO:0000256" key="2">
    <source>
        <dbReference type="ARBA" id="ARBA00007012"/>
    </source>
</evidence>
<keyword evidence="11 17" id="KW-1133">Transmembrane helix</keyword>
<sequence length="332" mass="37340">MLFPSNILFIMCLTLGSIMALSSSNWLFVWMGLELNLLAFIPIMTTSTHLQETESAVKYFITQAIGSGLLLMSAMVIQSIKLYYINTNIMTTMLILSLIMKLGAAPLHWWLPQVMSGLNWTNCMILATWQKLAPLFLMSMIHATYTYIIMMMASISALVGGIGGLNQSHLRSLIAYSSIGHLGWMIAAASLSIYNLTTYFTIYCIINIAIMSSMSFITKFKMMMKNNIYSPPKTMTLMLSFMLMSLGGLPPLTGFIPKWIMFINMMKEYIMWPMIMLIMGSLMNLFFYLNMTFNILLTPQNKLNFSKLNTPTLVVAATLTSTVSSPVIMMSL</sequence>
<dbReference type="InterPro" id="IPR050175">
    <property type="entry name" value="Complex_I_Subunit_2"/>
</dbReference>
<keyword evidence="12 17" id="KW-0520">NAD</keyword>
<evidence type="ECO:0000256" key="11">
    <source>
        <dbReference type="ARBA" id="ARBA00022989"/>
    </source>
</evidence>